<proteinExistence type="predicted"/>
<protein>
    <submittedName>
        <fullName evidence="1">Coatomer WD associated region-domain-containing protein</fullName>
    </submittedName>
</protein>
<gene>
    <name evidence="1" type="ORF">BJ138DRAFT_1173602</name>
</gene>
<sequence>MLFDVSRKLFSRSDRVKGVDFHPTEPWLLTGLYNGSVNIYNHETGALIKTFEVSTVPVRCVKFIPRKNWFVAGSDDFQLRIFNYNTHEKVTAFEAHPDYIRCLTVHPTASIVLTGSDDMTIKAWDWDKNWKCIQIYEGHTHYIMNIAFNPKDANTFASACLDRTVKMWSLGAPSPNFTMDAHDKGVNYVGFYPGADKPYLVTTGDDKTIKVWDYLSKSCVQTMEGHTNNPSFAVFHPNLPIIISGSEDGTVKIWNSNTYRLENTLSYALERAWCVALHRQANEVAVGFDEGVVVIKLGRDAPTFSMDPAGKLVYTRNQSVLAGNIQTLQDDATPEGTRIPLALKEIGSTEVFASALLHSPNGRFVAVVGDGEYIVYTALAWRNKSFGAGVAFAWAGDSSTYAVLESKVKLRVFRNFKERGGPGMQGAGGWAMDGVHGGPLLGARGKGFVLFWDWESGEIVRRIDVDAKNIVWSTTGTLVAIVADDSFYVLRFDRDAYNAKLEEGVAITDEGVEEAFDVVAEISDSVRTAKWIGDCFIYTTAGNRLNYFVGNESYTISPSDTAMYILGYIPAHNRVYLADKDMNVVAYALSLRVVEYQTAVLRGDMDGAAEILPTLPAEQLNRVARFLEGRDLKELALQITTDAEHKFELALQLDDLDAAAGIARAAPDAGKWKALGDRALAVWRFELAREAFGAAGDLGALVLLLLATGDREGLRGLAGDAEQKGANNLAFAALFQLGDTRACVDLLIKTGRVPEAALFARTYAPSEVPRAADAWRDDLKAKGKPKIAAAIAHPGENPELFEEGWEAALGREGGGVGDAPDSPGEVFVDA</sequence>
<accession>A0ACB8A9F6</accession>
<keyword evidence="2" id="KW-1185">Reference proteome</keyword>
<name>A0ACB8A9F6_9AGAM</name>
<reference evidence="1" key="1">
    <citation type="journal article" date="2021" name="New Phytol.">
        <title>Evolutionary innovations through gain and loss of genes in the ectomycorrhizal Boletales.</title>
        <authorList>
            <person name="Wu G."/>
            <person name="Miyauchi S."/>
            <person name="Morin E."/>
            <person name="Kuo A."/>
            <person name="Drula E."/>
            <person name="Varga T."/>
            <person name="Kohler A."/>
            <person name="Feng B."/>
            <person name="Cao Y."/>
            <person name="Lipzen A."/>
            <person name="Daum C."/>
            <person name="Hundley H."/>
            <person name="Pangilinan J."/>
            <person name="Johnson J."/>
            <person name="Barry K."/>
            <person name="LaButti K."/>
            <person name="Ng V."/>
            <person name="Ahrendt S."/>
            <person name="Min B."/>
            <person name="Choi I.G."/>
            <person name="Park H."/>
            <person name="Plett J.M."/>
            <person name="Magnuson J."/>
            <person name="Spatafora J.W."/>
            <person name="Nagy L.G."/>
            <person name="Henrissat B."/>
            <person name="Grigoriev I.V."/>
            <person name="Yang Z.L."/>
            <person name="Xu J."/>
            <person name="Martin F.M."/>
        </authorList>
    </citation>
    <scope>NUCLEOTIDE SEQUENCE</scope>
    <source>
        <strain evidence="1">ATCC 28755</strain>
    </source>
</reference>
<comment type="caution">
    <text evidence="1">The sequence shown here is derived from an EMBL/GenBank/DDBJ whole genome shotgun (WGS) entry which is preliminary data.</text>
</comment>
<dbReference type="Proteomes" id="UP000790377">
    <property type="component" value="Unassembled WGS sequence"/>
</dbReference>
<evidence type="ECO:0000313" key="2">
    <source>
        <dbReference type="Proteomes" id="UP000790377"/>
    </source>
</evidence>
<evidence type="ECO:0000313" key="1">
    <source>
        <dbReference type="EMBL" id="KAH7909646.1"/>
    </source>
</evidence>
<dbReference type="EMBL" id="MU267749">
    <property type="protein sequence ID" value="KAH7909646.1"/>
    <property type="molecule type" value="Genomic_DNA"/>
</dbReference>
<organism evidence="1 2">
    <name type="scientific">Hygrophoropsis aurantiaca</name>
    <dbReference type="NCBI Taxonomy" id="72124"/>
    <lineage>
        <taxon>Eukaryota</taxon>
        <taxon>Fungi</taxon>
        <taxon>Dikarya</taxon>
        <taxon>Basidiomycota</taxon>
        <taxon>Agaricomycotina</taxon>
        <taxon>Agaricomycetes</taxon>
        <taxon>Agaricomycetidae</taxon>
        <taxon>Boletales</taxon>
        <taxon>Coniophorineae</taxon>
        <taxon>Hygrophoropsidaceae</taxon>
        <taxon>Hygrophoropsis</taxon>
    </lineage>
</organism>